<accession>A0A9P3LM86</accession>
<evidence type="ECO:0000313" key="3">
    <source>
        <dbReference type="Proteomes" id="UP000703269"/>
    </source>
</evidence>
<reference evidence="2 3" key="1">
    <citation type="submission" date="2021-08" db="EMBL/GenBank/DDBJ databases">
        <title>Draft Genome Sequence of Phanerochaete sordida strain YK-624.</title>
        <authorList>
            <person name="Mori T."/>
            <person name="Dohra H."/>
            <person name="Suzuki T."/>
            <person name="Kawagishi H."/>
            <person name="Hirai H."/>
        </authorList>
    </citation>
    <scope>NUCLEOTIDE SEQUENCE [LARGE SCALE GENOMIC DNA]</scope>
    <source>
        <strain evidence="2 3">YK-624</strain>
    </source>
</reference>
<protein>
    <submittedName>
        <fullName evidence="2">Uncharacterized protein</fullName>
    </submittedName>
</protein>
<feature type="region of interest" description="Disordered" evidence="1">
    <location>
        <begin position="57"/>
        <end position="89"/>
    </location>
</feature>
<dbReference type="Proteomes" id="UP000703269">
    <property type="component" value="Unassembled WGS sequence"/>
</dbReference>
<organism evidence="2 3">
    <name type="scientific">Phanerochaete sordida</name>
    <dbReference type="NCBI Taxonomy" id="48140"/>
    <lineage>
        <taxon>Eukaryota</taxon>
        <taxon>Fungi</taxon>
        <taxon>Dikarya</taxon>
        <taxon>Basidiomycota</taxon>
        <taxon>Agaricomycotina</taxon>
        <taxon>Agaricomycetes</taxon>
        <taxon>Polyporales</taxon>
        <taxon>Phanerochaetaceae</taxon>
        <taxon>Phanerochaete</taxon>
    </lineage>
</organism>
<sequence length="89" mass="9701">MRGHSTQLGAGSRHVVRGEKKAKRRTRIGDRREDLRQSLALHYAGRTLVLLCRTSHLPPITPGSGTGGGVGGRPPGPRDARLERRPVTF</sequence>
<feature type="compositionally biased region" description="Gly residues" evidence="1">
    <location>
        <begin position="64"/>
        <end position="73"/>
    </location>
</feature>
<dbReference type="AlphaFoldDB" id="A0A9P3LM86"/>
<feature type="compositionally biased region" description="Basic and acidic residues" evidence="1">
    <location>
        <begin position="76"/>
        <end position="89"/>
    </location>
</feature>
<feature type="region of interest" description="Disordered" evidence="1">
    <location>
        <begin position="1"/>
        <end position="33"/>
    </location>
</feature>
<comment type="caution">
    <text evidence="2">The sequence shown here is derived from an EMBL/GenBank/DDBJ whole genome shotgun (WGS) entry which is preliminary data.</text>
</comment>
<name>A0A9P3LM86_9APHY</name>
<keyword evidence="3" id="KW-1185">Reference proteome</keyword>
<evidence type="ECO:0000256" key="1">
    <source>
        <dbReference type="SAM" id="MobiDB-lite"/>
    </source>
</evidence>
<gene>
    <name evidence="2" type="ORF">PsYK624_153480</name>
</gene>
<dbReference type="EMBL" id="BPQB01000101">
    <property type="protein sequence ID" value="GJE99102.1"/>
    <property type="molecule type" value="Genomic_DNA"/>
</dbReference>
<evidence type="ECO:0000313" key="2">
    <source>
        <dbReference type="EMBL" id="GJE99102.1"/>
    </source>
</evidence>
<proteinExistence type="predicted"/>